<evidence type="ECO:0000313" key="10">
    <source>
        <dbReference type="Proteomes" id="UP001162318"/>
    </source>
</evidence>
<dbReference type="AlphaFoldDB" id="A0AA43BD07"/>
<keyword evidence="6 8" id="KW-1133">Transmembrane helix</keyword>
<evidence type="ECO:0000256" key="3">
    <source>
        <dbReference type="ARBA" id="ARBA00022448"/>
    </source>
</evidence>
<dbReference type="EMBL" id="JAOCKX010000042">
    <property type="protein sequence ID" value="MDH2133845.1"/>
    <property type="molecule type" value="Genomic_DNA"/>
</dbReference>
<dbReference type="InterPro" id="IPR011606">
    <property type="entry name" value="Brnchd-chn_aa_trnsp_permease"/>
</dbReference>
<dbReference type="RefSeq" id="WP_279729127.1">
    <property type="nucleotide sequence ID" value="NZ_JAOCKX010000042.1"/>
</dbReference>
<evidence type="ECO:0000313" key="9">
    <source>
        <dbReference type="EMBL" id="MDH2133845.1"/>
    </source>
</evidence>
<dbReference type="Pfam" id="PF03591">
    <property type="entry name" value="AzlC"/>
    <property type="match status" value="1"/>
</dbReference>
<keyword evidence="3" id="KW-0813">Transport</keyword>
<evidence type="ECO:0000256" key="1">
    <source>
        <dbReference type="ARBA" id="ARBA00004651"/>
    </source>
</evidence>
<comment type="caution">
    <text evidence="9">The sequence shown here is derived from an EMBL/GenBank/DDBJ whole genome shotgun (WGS) entry which is preliminary data.</text>
</comment>
<evidence type="ECO:0000256" key="2">
    <source>
        <dbReference type="ARBA" id="ARBA00010735"/>
    </source>
</evidence>
<gene>
    <name evidence="9" type="ORF">N5J77_22175</name>
</gene>
<name>A0AA43BD07_SPHYA</name>
<feature type="transmembrane region" description="Helical" evidence="8">
    <location>
        <begin position="29"/>
        <end position="51"/>
    </location>
</feature>
<keyword evidence="4" id="KW-1003">Cell membrane</keyword>
<reference evidence="9" key="1">
    <citation type="submission" date="2022-09" db="EMBL/GenBank/DDBJ databases">
        <title>Intensive care unit water sources are persistently colonized with multi-drug resistant bacteria and are the site of extensive horizontal gene transfer of antibiotic resistance genes.</title>
        <authorList>
            <person name="Diorio-Toth L."/>
        </authorList>
    </citation>
    <scope>NUCLEOTIDE SEQUENCE</scope>
    <source>
        <strain evidence="9">GD03659</strain>
    </source>
</reference>
<evidence type="ECO:0000256" key="8">
    <source>
        <dbReference type="SAM" id="Phobius"/>
    </source>
</evidence>
<comment type="subcellular location">
    <subcellularLocation>
        <location evidence="1">Cell membrane</location>
        <topology evidence="1">Multi-pass membrane protein</topology>
    </subcellularLocation>
</comment>
<evidence type="ECO:0000256" key="6">
    <source>
        <dbReference type="ARBA" id="ARBA00022989"/>
    </source>
</evidence>
<evidence type="ECO:0000256" key="7">
    <source>
        <dbReference type="ARBA" id="ARBA00023136"/>
    </source>
</evidence>
<dbReference type="GO" id="GO:1903785">
    <property type="term" value="P:L-valine transmembrane transport"/>
    <property type="evidence" value="ECO:0007669"/>
    <property type="project" value="TreeGrafter"/>
</dbReference>
<proteinExistence type="inferred from homology"/>
<feature type="transmembrane region" description="Helical" evidence="8">
    <location>
        <begin position="180"/>
        <end position="198"/>
    </location>
</feature>
<keyword evidence="7 8" id="KW-0472">Membrane</keyword>
<evidence type="ECO:0000256" key="4">
    <source>
        <dbReference type="ARBA" id="ARBA00022475"/>
    </source>
</evidence>
<dbReference type="PANTHER" id="PTHR34979:SF1">
    <property type="entry name" value="INNER MEMBRANE PROTEIN YGAZ"/>
    <property type="match status" value="1"/>
</dbReference>
<dbReference type="PANTHER" id="PTHR34979">
    <property type="entry name" value="INNER MEMBRANE PROTEIN YGAZ"/>
    <property type="match status" value="1"/>
</dbReference>
<organism evidence="9 10">
    <name type="scientific">Sphingobium yanoikuyae</name>
    <name type="common">Sphingomonas yanoikuyae</name>
    <dbReference type="NCBI Taxonomy" id="13690"/>
    <lineage>
        <taxon>Bacteria</taxon>
        <taxon>Pseudomonadati</taxon>
        <taxon>Pseudomonadota</taxon>
        <taxon>Alphaproteobacteria</taxon>
        <taxon>Sphingomonadales</taxon>
        <taxon>Sphingomonadaceae</taxon>
        <taxon>Sphingobium</taxon>
    </lineage>
</organism>
<keyword evidence="5 8" id="KW-0812">Transmembrane</keyword>
<dbReference type="Proteomes" id="UP001162318">
    <property type="component" value="Unassembled WGS sequence"/>
</dbReference>
<comment type="similarity">
    <text evidence="2">Belongs to the AzlC family.</text>
</comment>
<sequence>MAENKVERVMDEGVKASAPRDAYEARRGAIAILPLALGASVYGLAFGFLAVQVGFPWWGVAIMSASTHAGSSQIIAVEQFASTGVVLGAVLAGASLNLRYVGIIASLSEVLAGLSLRKKLFAIHITGDENWALTMSERAKSPDVGAPFLIGSGLVNISMWTASTTLGALLGAALPDLGRFGLSFAFTAAFIAMARGLWRGRSQALPWTMAAAATMAVISLGMPKAYGIIVGAFFGLVVISLKRRIEAAAR</sequence>
<dbReference type="GO" id="GO:0005886">
    <property type="term" value="C:plasma membrane"/>
    <property type="evidence" value="ECO:0007669"/>
    <property type="project" value="UniProtKB-SubCell"/>
</dbReference>
<feature type="transmembrane region" description="Helical" evidence="8">
    <location>
        <begin position="148"/>
        <end position="174"/>
    </location>
</feature>
<accession>A0AA43BD07</accession>
<protein>
    <submittedName>
        <fullName evidence="9">AzlC family ABC transporter permease</fullName>
    </submittedName>
</protein>
<feature type="transmembrane region" description="Helical" evidence="8">
    <location>
        <begin position="228"/>
        <end position="245"/>
    </location>
</feature>
<evidence type="ECO:0000256" key="5">
    <source>
        <dbReference type="ARBA" id="ARBA00022692"/>
    </source>
</evidence>